<sequence>FVYTLLGTYRSSIMQSTLAICSIMMMMFLLVEKSQATPVANAEPYESSSYSSYTSENYNGGYDIFETIYNSLIEAPDVKFDDVNLRELNVLFANFDIDSASSLFVDNEATVTIDEFGFYNGYDYNYNPFYPYYPNYYYDNYYPSNYDDYYDYTTDPYYPNAYAFK</sequence>
<feature type="non-terminal residue" evidence="2">
    <location>
        <position position="1"/>
    </location>
</feature>
<gene>
    <name evidence="2" type="primary">ORF96863</name>
</gene>
<evidence type="ECO:0000256" key="1">
    <source>
        <dbReference type="SAM" id="SignalP"/>
    </source>
</evidence>
<name>A0A0B7A471_9EUPU</name>
<proteinExistence type="predicted"/>
<protein>
    <submittedName>
        <fullName evidence="2">Uncharacterized protein</fullName>
    </submittedName>
</protein>
<accession>A0A0B7A471</accession>
<feature type="signal peptide" evidence="1">
    <location>
        <begin position="1"/>
        <end position="36"/>
    </location>
</feature>
<keyword evidence="1" id="KW-0732">Signal</keyword>
<dbReference type="AlphaFoldDB" id="A0A0B7A471"/>
<organism evidence="2">
    <name type="scientific">Arion vulgaris</name>
    <dbReference type="NCBI Taxonomy" id="1028688"/>
    <lineage>
        <taxon>Eukaryota</taxon>
        <taxon>Metazoa</taxon>
        <taxon>Spiralia</taxon>
        <taxon>Lophotrochozoa</taxon>
        <taxon>Mollusca</taxon>
        <taxon>Gastropoda</taxon>
        <taxon>Heterobranchia</taxon>
        <taxon>Euthyneura</taxon>
        <taxon>Panpulmonata</taxon>
        <taxon>Eupulmonata</taxon>
        <taxon>Stylommatophora</taxon>
        <taxon>Helicina</taxon>
        <taxon>Arionoidea</taxon>
        <taxon>Arionidae</taxon>
        <taxon>Arion</taxon>
    </lineage>
</organism>
<evidence type="ECO:0000313" key="2">
    <source>
        <dbReference type="EMBL" id="CEK75749.1"/>
    </source>
</evidence>
<dbReference type="EMBL" id="HACG01028884">
    <property type="protein sequence ID" value="CEK75749.1"/>
    <property type="molecule type" value="Transcribed_RNA"/>
</dbReference>
<feature type="chain" id="PRO_5002112587" evidence="1">
    <location>
        <begin position="37"/>
        <end position="165"/>
    </location>
</feature>
<reference evidence="2" key="1">
    <citation type="submission" date="2014-12" db="EMBL/GenBank/DDBJ databases">
        <title>Insight into the proteome of Arion vulgaris.</title>
        <authorList>
            <person name="Aradska J."/>
            <person name="Bulat T."/>
            <person name="Smidak R."/>
            <person name="Sarate P."/>
            <person name="Gangsoo J."/>
            <person name="Sialana F."/>
            <person name="Bilban M."/>
            <person name="Lubec G."/>
        </authorList>
    </citation>
    <scope>NUCLEOTIDE SEQUENCE</scope>
    <source>
        <tissue evidence="2">Skin</tissue>
    </source>
</reference>